<reference evidence="2 3" key="1">
    <citation type="submission" date="2018-04" db="EMBL/GenBank/DDBJ databases">
        <authorList>
            <person name="Li G."/>
            <person name="Du W."/>
            <person name="Bai Y."/>
        </authorList>
    </citation>
    <scope>NUCLEOTIDE SEQUENCE [LARGE SCALE GENOMIC DNA]</scope>
    <source>
        <strain evidence="2 3">YYYZ-3</strain>
    </source>
</reference>
<dbReference type="InterPro" id="IPR049953">
    <property type="entry name" value="Antiphage_assoc"/>
</dbReference>
<dbReference type="SUPFAM" id="SSF53335">
    <property type="entry name" value="S-adenosyl-L-methionine-dependent methyltransferases"/>
    <property type="match status" value="2"/>
</dbReference>
<gene>
    <name evidence="2" type="ORF">DDR56_06125</name>
</gene>
<evidence type="ECO:0000313" key="3">
    <source>
        <dbReference type="Proteomes" id="UP001318401"/>
    </source>
</evidence>
<dbReference type="InterPro" id="IPR029063">
    <property type="entry name" value="SAM-dependent_MTases_sf"/>
</dbReference>
<accession>A0ABX2B7R4</accession>
<dbReference type="InterPro" id="IPR009537">
    <property type="entry name" value="DUF1156"/>
</dbReference>
<proteinExistence type="predicted"/>
<keyword evidence="3" id="KW-1185">Reference proteome</keyword>
<keyword evidence="2" id="KW-0489">Methyltransferase</keyword>
<dbReference type="EMBL" id="QDKN01000002">
    <property type="protein sequence ID" value="NPT30143.1"/>
    <property type="molecule type" value="Genomic_DNA"/>
</dbReference>
<sequence length="1015" mass="114102">MDATTQLKPAELVPFALKDAPALIEKAFPATKVSFEAQKERKAVQSQTLTGLGSYWKGRKPLILVKAIVLGSLLPQTEDAKADLAIFEALMGFDMDGLARRAVIQNLLKPKNLAKMVSLDNPWAYFKPSIKTGASITEEEIKARNFPMDADELGVTLQWKRGLDNDSKAFVFTKALKTLPSYEARASLCKRPEEVDQEWLYAPAWRKVNAHYAHVGVNAHSFDELIEQLGQLRYGKRPRVGDTFSGGGSIPFEAARLGCDVYASDLNPVACMLTWGALNIIGASPEKRAEIEKAQEDVANAVDEEITALGIEQDEEGNRAKAYLYCLETKCPETGWMVPMSPSWVISKTRNVTAKLVPDQVNKRFNIEVETGVSKEEMAEAEKGTVQNGALVYEIDGKAYSTAIKTLRGDYKDAEGNNRNKLRLWDKGDFKPKEGDIFQERLYAIQWIEEATLEKGRPATFFASVTQEDIERELQVEAIVEKNLADWQAEGLVPDMPIEHGAKTDEPIRTRGWTHWHHLFDPRSINFLASFKKNILKSGFSTELILSLAKQLDWINKGCYYGTGASRESISHMFSNQALNVLVNYGTRSAKSCYKSWDLFNSDAESEIHSRNKIENHPSAEIKFSSHIWITDPPYADAVNYHEITEFFIAWLRKNPPAPFDQWNWDSRRNLAIKGSGDDFRRGMVDTYKAMANHMPDNGMQCVMFTHQDTGVWSDMVGIFWAAGLQVVGAWYIATETTSELKKGGYVQGTVILMLRKRPEGDRKGFTRRIYPAVHKEVENQIEEMLHLNQQVEDHSGEPVFNDADLQMAGYAAALKVLTAYTEIGGEDVTSFAMRPRQKGEKTVVDEIVQQASETANGLLVPDGLKRDTWQSINGIQRFYLRMLDIETTGASKLDNYQNFAKAFRVEDYARVMASSAANKARLKQVEEMSSRDLMDSTELGATHLGRLMVAIQQLLADVDIKVVVQQLADELPDYFEKRGELIDMAKFLAVKATHEDVRDWADVLGDRISNEQMA</sequence>
<dbReference type="Proteomes" id="UP001318401">
    <property type="component" value="Unassembled WGS sequence"/>
</dbReference>
<dbReference type="RefSeq" id="WP_125749593.1">
    <property type="nucleotide sequence ID" value="NZ_CP034367.1"/>
</dbReference>
<name>A0ABX2B7R4_9GAMM</name>
<dbReference type="Pfam" id="PF06634">
    <property type="entry name" value="DUF1156"/>
    <property type="match status" value="1"/>
</dbReference>
<dbReference type="GO" id="GO:0032259">
    <property type="term" value="P:methylation"/>
    <property type="evidence" value="ECO:0007669"/>
    <property type="project" value="UniProtKB-KW"/>
</dbReference>
<dbReference type="GO" id="GO:0008168">
    <property type="term" value="F:methyltransferase activity"/>
    <property type="evidence" value="ECO:0007669"/>
    <property type="project" value="UniProtKB-KW"/>
</dbReference>
<comment type="caution">
    <text evidence="2">The sequence shown here is derived from an EMBL/GenBank/DDBJ whole genome shotgun (WGS) entry which is preliminary data.</text>
</comment>
<keyword evidence="2" id="KW-0808">Transferase</keyword>
<feature type="domain" description="DUF1156" evidence="1">
    <location>
        <begin position="27"/>
        <end position="89"/>
    </location>
</feature>
<protein>
    <submittedName>
        <fullName evidence="2">DNA methylase</fullName>
    </submittedName>
</protein>
<evidence type="ECO:0000259" key="1">
    <source>
        <dbReference type="Pfam" id="PF06634"/>
    </source>
</evidence>
<evidence type="ECO:0000313" key="2">
    <source>
        <dbReference type="EMBL" id="NPT30143.1"/>
    </source>
</evidence>
<organism evidence="2 3">
    <name type="scientific">Vreelandella venusta</name>
    <dbReference type="NCBI Taxonomy" id="44935"/>
    <lineage>
        <taxon>Bacteria</taxon>
        <taxon>Pseudomonadati</taxon>
        <taxon>Pseudomonadota</taxon>
        <taxon>Gammaproteobacteria</taxon>
        <taxon>Oceanospirillales</taxon>
        <taxon>Halomonadaceae</taxon>
        <taxon>Vreelandella</taxon>
    </lineage>
</organism>
<dbReference type="NCBIfam" id="NF042963">
    <property type="entry name" value="DUF1156_antiphage"/>
    <property type="match status" value="1"/>
</dbReference>